<organism evidence="2 3">
    <name type="scientific">Entomortierella chlamydospora</name>
    <dbReference type="NCBI Taxonomy" id="101097"/>
    <lineage>
        <taxon>Eukaryota</taxon>
        <taxon>Fungi</taxon>
        <taxon>Fungi incertae sedis</taxon>
        <taxon>Mucoromycota</taxon>
        <taxon>Mortierellomycotina</taxon>
        <taxon>Mortierellomycetes</taxon>
        <taxon>Mortierellales</taxon>
        <taxon>Mortierellaceae</taxon>
        <taxon>Entomortierella</taxon>
    </lineage>
</organism>
<evidence type="ECO:0000256" key="1">
    <source>
        <dbReference type="SAM" id="MobiDB-lite"/>
    </source>
</evidence>
<dbReference type="AlphaFoldDB" id="A0A9P6N3S9"/>
<accession>A0A9P6N3S9</accession>
<keyword evidence="3" id="KW-1185">Reference proteome</keyword>
<feature type="compositionally biased region" description="Low complexity" evidence="1">
    <location>
        <begin position="43"/>
        <end position="52"/>
    </location>
</feature>
<reference evidence="2" key="1">
    <citation type="journal article" date="2020" name="Fungal Divers.">
        <title>Resolving the Mortierellaceae phylogeny through synthesis of multi-gene phylogenetics and phylogenomics.</title>
        <authorList>
            <person name="Vandepol N."/>
            <person name="Liber J."/>
            <person name="Desiro A."/>
            <person name="Na H."/>
            <person name="Kennedy M."/>
            <person name="Barry K."/>
            <person name="Grigoriev I.V."/>
            <person name="Miller A.N."/>
            <person name="O'Donnell K."/>
            <person name="Stajich J.E."/>
            <person name="Bonito G."/>
        </authorList>
    </citation>
    <scope>NUCLEOTIDE SEQUENCE</scope>
    <source>
        <strain evidence="2">NRRL 2769</strain>
    </source>
</reference>
<protein>
    <submittedName>
        <fullName evidence="2">Uncharacterized protein</fullName>
    </submittedName>
</protein>
<sequence>MPEQPPYERKKDGAEPGTKSAIKTGTSTVEPSVTVTTKKRRFSNSSESSRGSQDTQLASSTTKVTSNEKSSASNQHRSANSKKLSSEPSKPLSANQWEKTAFIGDSDGAKRVKFLRLSNRRYTAR</sequence>
<evidence type="ECO:0000313" key="3">
    <source>
        <dbReference type="Proteomes" id="UP000703661"/>
    </source>
</evidence>
<feature type="compositionally biased region" description="Low complexity" evidence="1">
    <location>
        <begin position="81"/>
        <end position="93"/>
    </location>
</feature>
<comment type="caution">
    <text evidence="2">The sequence shown here is derived from an EMBL/GenBank/DDBJ whole genome shotgun (WGS) entry which is preliminary data.</text>
</comment>
<feature type="compositionally biased region" description="Low complexity" evidence="1">
    <location>
        <begin position="24"/>
        <end position="36"/>
    </location>
</feature>
<evidence type="ECO:0000313" key="2">
    <source>
        <dbReference type="EMBL" id="KAG0022470.1"/>
    </source>
</evidence>
<dbReference type="Proteomes" id="UP000703661">
    <property type="component" value="Unassembled WGS sequence"/>
</dbReference>
<proteinExistence type="predicted"/>
<feature type="compositionally biased region" description="Basic and acidic residues" evidence="1">
    <location>
        <begin position="1"/>
        <end position="14"/>
    </location>
</feature>
<feature type="region of interest" description="Disordered" evidence="1">
    <location>
        <begin position="1"/>
        <end position="95"/>
    </location>
</feature>
<name>A0A9P6N3S9_9FUNG</name>
<gene>
    <name evidence="2" type="ORF">BGZ80_000172</name>
</gene>
<feature type="compositionally biased region" description="Polar residues" evidence="1">
    <location>
        <begin position="53"/>
        <end position="78"/>
    </location>
</feature>
<dbReference type="EMBL" id="JAAAID010000103">
    <property type="protein sequence ID" value="KAG0022470.1"/>
    <property type="molecule type" value="Genomic_DNA"/>
</dbReference>